<dbReference type="EMBL" id="JAPQKP010000004">
    <property type="protein sequence ID" value="KAJ5194426.1"/>
    <property type="molecule type" value="Genomic_DNA"/>
</dbReference>
<comment type="caution">
    <text evidence="1">The sequence shown here is derived from an EMBL/GenBank/DDBJ whole genome shotgun (WGS) entry which is preliminary data.</text>
</comment>
<sequence>MRLEPISEHSKQIISTLRELIADPLTEKVTEDADGWRYGGKEFLRWVNLLQESMQAELNIQRIHVTSPFPLAPRTFVLDEKISEDYQTMSQQRYDQGLGPPFAVIKFSCHSLLDPGQQSFMRIYLQIPIDGTFSSAPAVRAQQAISRRTHTELKALAALDRETTTILSGNGTLNTASNCAPPFVPLIKNSVGVLGNLDLPHPSKLIYDDVTKTMHISGFRGAYPMDTEPFSDETYELWGLAKPFDRLDWYLDSSDWTW</sequence>
<gene>
    <name evidence="1" type="ORF">N7472_006892</name>
</gene>
<accession>A0A9W9M959</accession>
<proteinExistence type="predicted"/>
<protein>
    <submittedName>
        <fullName evidence="1">Uncharacterized protein</fullName>
    </submittedName>
</protein>
<organism evidence="1 2">
    <name type="scientific">Penicillium cf. griseofulvum</name>
    <dbReference type="NCBI Taxonomy" id="2972120"/>
    <lineage>
        <taxon>Eukaryota</taxon>
        <taxon>Fungi</taxon>
        <taxon>Dikarya</taxon>
        <taxon>Ascomycota</taxon>
        <taxon>Pezizomycotina</taxon>
        <taxon>Eurotiomycetes</taxon>
        <taxon>Eurotiomycetidae</taxon>
        <taxon>Eurotiales</taxon>
        <taxon>Aspergillaceae</taxon>
        <taxon>Penicillium</taxon>
    </lineage>
</organism>
<evidence type="ECO:0000313" key="2">
    <source>
        <dbReference type="Proteomes" id="UP001150879"/>
    </source>
</evidence>
<dbReference type="AlphaFoldDB" id="A0A9W9M959"/>
<dbReference type="OrthoDB" id="5401170at2759"/>
<reference evidence="1" key="1">
    <citation type="submission" date="2022-11" db="EMBL/GenBank/DDBJ databases">
        <authorList>
            <person name="Petersen C."/>
        </authorList>
    </citation>
    <scope>NUCLEOTIDE SEQUENCE</scope>
    <source>
        <strain evidence="1">IBT 16849</strain>
    </source>
</reference>
<dbReference type="Proteomes" id="UP001150879">
    <property type="component" value="Unassembled WGS sequence"/>
</dbReference>
<reference evidence="1" key="2">
    <citation type="journal article" date="2023" name="IMA Fungus">
        <title>Comparative genomic study of the Penicillium genus elucidates a diverse pangenome and 15 lateral gene transfer events.</title>
        <authorList>
            <person name="Petersen C."/>
            <person name="Sorensen T."/>
            <person name="Nielsen M.R."/>
            <person name="Sondergaard T.E."/>
            <person name="Sorensen J.L."/>
            <person name="Fitzpatrick D.A."/>
            <person name="Frisvad J.C."/>
            <person name="Nielsen K.L."/>
        </authorList>
    </citation>
    <scope>NUCLEOTIDE SEQUENCE</scope>
    <source>
        <strain evidence="1">IBT 16849</strain>
    </source>
</reference>
<evidence type="ECO:0000313" key="1">
    <source>
        <dbReference type="EMBL" id="KAJ5194426.1"/>
    </source>
</evidence>
<keyword evidence="2" id="KW-1185">Reference proteome</keyword>
<name>A0A9W9M959_9EURO</name>